<dbReference type="SUPFAM" id="SSF47473">
    <property type="entry name" value="EF-hand"/>
    <property type="match status" value="1"/>
</dbReference>
<dbReference type="Proteomes" id="UP001642409">
    <property type="component" value="Unassembled WGS sequence"/>
</dbReference>
<dbReference type="PROSITE" id="PS00018">
    <property type="entry name" value="EF_HAND_1"/>
    <property type="match status" value="1"/>
</dbReference>
<dbReference type="GO" id="GO:0005509">
    <property type="term" value="F:calcium ion binding"/>
    <property type="evidence" value="ECO:0007669"/>
    <property type="project" value="InterPro"/>
</dbReference>
<reference evidence="4 5" key="2">
    <citation type="submission" date="2024-07" db="EMBL/GenBank/DDBJ databases">
        <authorList>
            <person name="Akdeniz Z."/>
        </authorList>
    </citation>
    <scope>NUCLEOTIDE SEQUENCE [LARGE SCALE GENOMIC DNA]</scope>
</reference>
<accession>A0AA86VDX5</accession>
<dbReference type="InterPro" id="IPR011992">
    <property type="entry name" value="EF-hand-dom_pair"/>
</dbReference>
<evidence type="ECO:0000256" key="1">
    <source>
        <dbReference type="ARBA" id="ARBA00022837"/>
    </source>
</evidence>
<feature type="domain" description="EF-hand" evidence="2">
    <location>
        <begin position="30"/>
        <end position="65"/>
    </location>
</feature>
<sequence>MQTQIPTPCQSGYYPSQNMQPCSPTSYQNQMTLQQQQTFQQLDKDNSGTIEVSELVTAYKQMNFSESAARLLLRAVTDKVHIDRETFPAFDSIIQTLYRAFAQFGLPAMNAQRVEQALLQCQFKVQTAQVQQLVKKYGQDGGCDFGQFLGIASYLLLCQKLFAKYNNQGRVVFDLQGLTNIGMWFL</sequence>
<dbReference type="AlphaFoldDB" id="A0AA86VDX5"/>
<keyword evidence="1" id="KW-0106">Calcium</keyword>
<comment type="caution">
    <text evidence="3">The sequence shown here is derived from an EMBL/GenBank/DDBJ whole genome shotgun (WGS) entry which is preliminary data.</text>
</comment>
<dbReference type="InterPro" id="IPR002048">
    <property type="entry name" value="EF_hand_dom"/>
</dbReference>
<evidence type="ECO:0000313" key="5">
    <source>
        <dbReference type="Proteomes" id="UP001642409"/>
    </source>
</evidence>
<dbReference type="PROSITE" id="PS50222">
    <property type="entry name" value="EF_HAND_2"/>
    <property type="match status" value="1"/>
</dbReference>
<evidence type="ECO:0000313" key="4">
    <source>
        <dbReference type="EMBL" id="CAL6045155.1"/>
    </source>
</evidence>
<dbReference type="EMBL" id="CATOUU010000970">
    <property type="protein sequence ID" value="CAI9963853.1"/>
    <property type="molecule type" value="Genomic_DNA"/>
</dbReference>
<organism evidence="3">
    <name type="scientific">Hexamita inflata</name>
    <dbReference type="NCBI Taxonomy" id="28002"/>
    <lineage>
        <taxon>Eukaryota</taxon>
        <taxon>Metamonada</taxon>
        <taxon>Diplomonadida</taxon>
        <taxon>Hexamitidae</taxon>
        <taxon>Hexamitinae</taxon>
        <taxon>Hexamita</taxon>
    </lineage>
</organism>
<evidence type="ECO:0000313" key="3">
    <source>
        <dbReference type="EMBL" id="CAI9963853.1"/>
    </source>
</evidence>
<proteinExistence type="predicted"/>
<dbReference type="EMBL" id="CAXDID020000162">
    <property type="protein sequence ID" value="CAL6045155.1"/>
    <property type="molecule type" value="Genomic_DNA"/>
</dbReference>
<name>A0AA86VDX5_9EUKA</name>
<evidence type="ECO:0000259" key="2">
    <source>
        <dbReference type="PROSITE" id="PS50222"/>
    </source>
</evidence>
<reference evidence="3" key="1">
    <citation type="submission" date="2023-06" db="EMBL/GenBank/DDBJ databases">
        <authorList>
            <person name="Kurt Z."/>
        </authorList>
    </citation>
    <scope>NUCLEOTIDE SEQUENCE</scope>
</reference>
<dbReference type="Gene3D" id="1.10.238.10">
    <property type="entry name" value="EF-hand"/>
    <property type="match status" value="1"/>
</dbReference>
<keyword evidence="5" id="KW-1185">Reference proteome</keyword>
<gene>
    <name evidence="4" type="ORF">HINF_LOCUS40905</name>
    <name evidence="3" type="ORF">HINF_LOCUS51498</name>
</gene>
<protein>
    <submittedName>
        <fullName evidence="3">Programmed cell death protein-like protein</fullName>
    </submittedName>
    <submittedName>
        <fullName evidence="4">Programmed_cell death protein-like protein</fullName>
    </submittedName>
</protein>
<dbReference type="InterPro" id="IPR018247">
    <property type="entry name" value="EF_Hand_1_Ca_BS"/>
</dbReference>